<keyword evidence="4" id="KW-0342">GTP-binding</keyword>
<keyword evidence="9" id="KW-1185">Reference proteome</keyword>
<feature type="compositionally biased region" description="Basic residues" evidence="6">
    <location>
        <begin position="734"/>
        <end position="746"/>
    </location>
</feature>
<feature type="domain" description="CP-type G" evidence="7">
    <location>
        <begin position="142"/>
        <end position="328"/>
    </location>
</feature>
<dbReference type="RefSeq" id="XP_013242367.1">
    <property type="nucleotide sequence ID" value="XM_013386913.1"/>
</dbReference>
<dbReference type="InterPro" id="IPR027417">
    <property type="entry name" value="P-loop_NTPase"/>
</dbReference>
<evidence type="ECO:0000313" key="8">
    <source>
        <dbReference type="EMBL" id="KDN43414.1"/>
    </source>
</evidence>
<dbReference type="OMA" id="IMARVEP"/>
<dbReference type="AlphaFoldDB" id="A0A066VX82"/>
<dbReference type="Gene3D" id="3.40.50.300">
    <property type="entry name" value="P-loop containing nucleotide triphosphate hydrolases"/>
    <property type="match status" value="1"/>
</dbReference>
<evidence type="ECO:0000259" key="7">
    <source>
        <dbReference type="PROSITE" id="PS51721"/>
    </source>
</evidence>
<evidence type="ECO:0000256" key="4">
    <source>
        <dbReference type="ARBA" id="ARBA00023134"/>
    </source>
</evidence>
<evidence type="ECO:0000256" key="5">
    <source>
        <dbReference type="ARBA" id="ARBA00023242"/>
    </source>
</evidence>
<dbReference type="HOGENOM" id="CLU_011106_5_3_1"/>
<evidence type="ECO:0000256" key="6">
    <source>
        <dbReference type="SAM" id="MobiDB-lite"/>
    </source>
</evidence>
<dbReference type="InterPro" id="IPR006073">
    <property type="entry name" value="GTP-bd"/>
</dbReference>
<evidence type="ECO:0000256" key="3">
    <source>
        <dbReference type="ARBA" id="ARBA00023054"/>
    </source>
</evidence>
<dbReference type="InParanoid" id="A0A066VX82"/>
<name>A0A066VX82_TILAU</name>
<dbReference type="FunFam" id="3.40.50.300:FF:000571">
    <property type="entry name" value="Guanine nucleotide-binding protein-like NSN1"/>
    <property type="match status" value="1"/>
</dbReference>
<evidence type="ECO:0000256" key="2">
    <source>
        <dbReference type="ARBA" id="ARBA00022741"/>
    </source>
</evidence>
<accession>A0A066VX82</accession>
<dbReference type="SUPFAM" id="SSF52540">
    <property type="entry name" value="P-loop containing nucleoside triphosphate hydrolases"/>
    <property type="match status" value="1"/>
</dbReference>
<reference evidence="8 9" key="1">
    <citation type="submission" date="2014-05" db="EMBL/GenBank/DDBJ databases">
        <title>Draft genome sequence of a rare smut relative, Tilletiaria anomala UBC 951.</title>
        <authorList>
            <consortium name="DOE Joint Genome Institute"/>
            <person name="Toome M."/>
            <person name="Kuo A."/>
            <person name="Henrissat B."/>
            <person name="Lipzen A."/>
            <person name="Tritt A."/>
            <person name="Yoshinaga Y."/>
            <person name="Zane M."/>
            <person name="Barry K."/>
            <person name="Grigoriev I.V."/>
            <person name="Spatafora J.W."/>
            <person name="Aimea M.C."/>
        </authorList>
    </citation>
    <scope>NUCLEOTIDE SEQUENCE [LARGE SCALE GENOMIC DNA]</scope>
    <source>
        <strain evidence="8 9">UBC 951</strain>
    </source>
</reference>
<dbReference type="GO" id="GO:0005730">
    <property type="term" value="C:nucleolus"/>
    <property type="evidence" value="ECO:0007669"/>
    <property type="project" value="UniProtKB-SubCell"/>
</dbReference>
<dbReference type="PANTHER" id="PTHR11089:SF30">
    <property type="entry name" value="GUANINE NUCLEOTIDE-BINDING PROTEIN-LIKE 3 HOMOLOG"/>
    <property type="match status" value="1"/>
</dbReference>
<dbReference type="OrthoDB" id="444945at2759"/>
<feature type="region of interest" description="Disordered" evidence="6">
    <location>
        <begin position="602"/>
        <end position="757"/>
    </location>
</feature>
<dbReference type="Pfam" id="PF01926">
    <property type="entry name" value="MMR_HSR1"/>
    <property type="match status" value="1"/>
</dbReference>
<keyword evidence="5" id="KW-0539">Nucleus</keyword>
<dbReference type="Proteomes" id="UP000027361">
    <property type="component" value="Unassembled WGS sequence"/>
</dbReference>
<dbReference type="InterPro" id="IPR030378">
    <property type="entry name" value="G_CP_dom"/>
</dbReference>
<dbReference type="PROSITE" id="PS51721">
    <property type="entry name" value="G_CP"/>
    <property type="match status" value="1"/>
</dbReference>
<proteinExistence type="predicted"/>
<dbReference type="CDD" id="cd04178">
    <property type="entry name" value="Nucleostemin_like"/>
    <property type="match status" value="1"/>
</dbReference>
<gene>
    <name evidence="8" type="ORF">K437DRAFT_274891</name>
</gene>
<dbReference type="PRINTS" id="PR00326">
    <property type="entry name" value="GTP1OBG"/>
</dbReference>
<comment type="caution">
    <text evidence="8">The sequence shown here is derived from an EMBL/GenBank/DDBJ whole genome shotgun (WGS) entry which is preliminary data.</text>
</comment>
<dbReference type="GO" id="GO:0005525">
    <property type="term" value="F:GTP binding"/>
    <property type="evidence" value="ECO:0007669"/>
    <property type="project" value="UniProtKB-KW"/>
</dbReference>
<feature type="region of interest" description="Disordered" evidence="6">
    <location>
        <begin position="1"/>
        <end position="83"/>
    </location>
</feature>
<evidence type="ECO:0000313" key="9">
    <source>
        <dbReference type="Proteomes" id="UP000027361"/>
    </source>
</evidence>
<dbReference type="FunCoup" id="A0A066VX82">
    <property type="interactions" value="338"/>
</dbReference>
<comment type="subcellular location">
    <subcellularLocation>
        <location evidence="1">Nucleus</location>
        <location evidence="1">Nucleolus</location>
    </subcellularLocation>
</comment>
<organism evidence="8 9">
    <name type="scientific">Tilletiaria anomala (strain ATCC 24038 / CBS 436.72 / UBC 951)</name>
    <dbReference type="NCBI Taxonomy" id="1037660"/>
    <lineage>
        <taxon>Eukaryota</taxon>
        <taxon>Fungi</taxon>
        <taxon>Dikarya</taxon>
        <taxon>Basidiomycota</taxon>
        <taxon>Ustilaginomycotina</taxon>
        <taxon>Exobasidiomycetes</taxon>
        <taxon>Georgefischeriales</taxon>
        <taxon>Tilletiariaceae</taxon>
        <taxon>Tilletiaria</taxon>
    </lineage>
</organism>
<evidence type="ECO:0000256" key="1">
    <source>
        <dbReference type="ARBA" id="ARBA00004604"/>
    </source>
</evidence>
<dbReference type="STRING" id="1037660.A0A066VX82"/>
<dbReference type="InterPro" id="IPR050755">
    <property type="entry name" value="TRAFAC_YlqF/YawG_RiboMat"/>
</dbReference>
<dbReference type="GeneID" id="25266586"/>
<sequence>MSGQRDAASKRKQQGRVNKLQGKSLVPGSNNGSRKDTGLPSFFKHRKQALATVAQQGGQQTNGKGKEKEKATAEGIEGDAMETDGAATHTLSEGVAKTQEEAGTGEDLSFTFSAASASNPFSSAAADPALTGQRDSSLRAYASQLRKLLTTSDILLEVLDARDPLSCRSYSTETLALGQGKRIILILNKIDLVPRENVEKWLKYLRHDFPTLAFKASTQMQRKNLAQGAGSVPLSNGSTAALTSGSEALGAQALLQLLKNYSRNHSLKSSLTVGVFGAPNVGKSSIINSLKRARVCAVASTPGHTKVLQSVALDKKIKLIDCPGIVFQERDGAGGSRTAAGGQQMDGMAAALRNVVKVELLQDPVSPIAVVLSRVPLSQLETLYSLPSTSSDHQPPPHEPMPAPSMDDVQSLLLRLALRKGRLLAKGGAPDIEGTARTVLHDWNTGKIKYATQPPAVHRSAVLSSTKANTINKAGLNMKDSVNAEITKTKEQLESEAATAAIAATTSIKTSFDAEFDLAGLLGEADAEALMGAGSEVNAVASEMGTFETPQTVLSGRGSLADSDGKALLQAREPKFVGAEQPDIATKEQAMLLADTSNQTIKSLGKRRRRPDDDANILADSDDAGDPRTESDSDSDDDGPSGGPFRAELIPPRKQVRIDPTATLQHAAVANTEPAEAEDLPSWLERQRSKASSERKSKKDTGPQAEAKQTGKLALLSTVFSPSELENMAVSRGSARKKAKKQKRRAEKGSAGGLTDIMETAMDLVEDADDDAFIAQDVDEDVDFLADPTGKQDEAAKVITQLPKQPAHAMVDFNAGDESEEEL</sequence>
<dbReference type="PANTHER" id="PTHR11089">
    <property type="entry name" value="GTP-BINDING PROTEIN-RELATED"/>
    <property type="match status" value="1"/>
</dbReference>
<feature type="compositionally biased region" description="Basic and acidic residues" evidence="6">
    <location>
        <begin position="685"/>
        <end position="701"/>
    </location>
</feature>
<keyword evidence="2" id="KW-0547">Nucleotide-binding</keyword>
<dbReference type="EMBL" id="JMSN01000061">
    <property type="protein sequence ID" value="KDN43414.1"/>
    <property type="molecule type" value="Genomic_DNA"/>
</dbReference>
<protein>
    <recommendedName>
        <fullName evidence="7">CP-type G domain-containing protein</fullName>
    </recommendedName>
</protein>
<keyword evidence="3" id="KW-0175">Coiled coil</keyword>